<dbReference type="RefSeq" id="WP_129654629.1">
    <property type="nucleotide sequence ID" value="NZ_ML142911.1"/>
</dbReference>
<feature type="domain" description="NmrA-like" evidence="1">
    <location>
        <begin position="2"/>
        <end position="271"/>
    </location>
</feature>
<dbReference type="EMBL" id="JJMP01000007">
    <property type="protein sequence ID" value="RYC51038.1"/>
    <property type="molecule type" value="Genomic_DNA"/>
</dbReference>
<sequence>MRIVVSGSLGHIGRPLTRALVKNGHHVTVISSRSERLDEIIGLGAIPAFGTLEDADFLVETFEGADAVFCMEPPVDFFDKNLDIIRYYKEIGENFVQAIGLNNIEKVVHLSSIGAHMPNGNGVIQFHYHVEQILRSLPEQIHIKFVRPVGFYYNLLAFAQSVKAVGKMASVYGEDDIVPWVSPLDIAAVIAREFELPFDQPSKVRYVASDELSCKEVAQIFGKAIGRPELQWIRITEQQQLDILLNAGMSEAAARGLVEMNKATHDGTLYEDYYKNRPELGSHKLADFAPIFAETYQNL</sequence>
<evidence type="ECO:0000259" key="1">
    <source>
        <dbReference type="Pfam" id="PF05368"/>
    </source>
</evidence>
<dbReference type="Gene3D" id="3.90.25.10">
    <property type="entry name" value="UDP-galactose 4-epimerase, domain 1"/>
    <property type="match status" value="1"/>
</dbReference>
<reference evidence="2 3" key="1">
    <citation type="submission" date="2014-04" db="EMBL/GenBank/DDBJ databases">
        <title>Whole genome of Muricauda olearia.</title>
        <authorList>
            <person name="Zhang X.-H."/>
            <person name="Tang K."/>
        </authorList>
    </citation>
    <scope>NUCLEOTIDE SEQUENCE [LARGE SCALE GENOMIC DNA]</scope>
    <source>
        <strain evidence="2 3">Th120</strain>
    </source>
</reference>
<dbReference type="InterPro" id="IPR051604">
    <property type="entry name" value="Ergot_Alk_Oxidoreductase"/>
</dbReference>
<accession>A0A444VJU2</accession>
<dbReference type="Proteomes" id="UP000290261">
    <property type="component" value="Unassembled WGS sequence"/>
</dbReference>
<name>A0A444VJU2_9FLAO</name>
<dbReference type="InterPro" id="IPR036291">
    <property type="entry name" value="NAD(P)-bd_dom_sf"/>
</dbReference>
<keyword evidence="3" id="KW-1185">Reference proteome</keyword>
<evidence type="ECO:0000313" key="2">
    <source>
        <dbReference type="EMBL" id="RYC51038.1"/>
    </source>
</evidence>
<dbReference type="PANTHER" id="PTHR43162">
    <property type="match status" value="1"/>
</dbReference>
<proteinExistence type="predicted"/>
<comment type="caution">
    <text evidence="2">The sequence shown here is derived from an EMBL/GenBank/DDBJ whole genome shotgun (WGS) entry which is preliminary data.</text>
</comment>
<dbReference type="Gene3D" id="3.40.50.720">
    <property type="entry name" value="NAD(P)-binding Rossmann-like Domain"/>
    <property type="match status" value="1"/>
</dbReference>
<dbReference type="InterPro" id="IPR008030">
    <property type="entry name" value="NmrA-like"/>
</dbReference>
<dbReference type="AlphaFoldDB" id="A0A444VJU2"/>
<dbReference type="PANTHER" id="PTHR43162:SF1">
    <property type="entry name" value="PRESTALK A DIFFERENTIATION PROTEIN A"/>
    <property type="match status" value="1"/>
</dbReference>
<organism evidence="2 3">
    <name type="scientific">Flagellimonas olearia</name>
    <dbReference type="NCBI Taxonomy" id="552546"/>
    <lineage>
        <taxon>Bacteria</taxon>
        <taxon>Pseudomonadati</taxon>
        <taxon>Bacteroidota</taxon>
        <taxon>Flavobacteriia</taxon>
        <taxon>Flavobacteriales</taxon>
        <taxon>Flavobacteriaceae</taxon>
        <taxon>Flagellimonas</taxon>
    </lineage>
</organism>
<dbReference type="SUPFAM" id="SSF51735">
    <property type="entry name" value="NAD(P)-binding Rossmann-fold domains"/>
    <property type="match status" value="1"/>
</dbReference>
<dbReference type="Pfam" id="PF05368">
    <property type="entry name" value="NmrA"/>
    <property type="match status" value="1"/>
</dbReference>
<gene>
    <name evidence="2" type="ORF">DN53_15490</name>
</gene>
<protein>
    <submittedName>
        <fullName evidence="2">NAD-dependent dehydratase</fullName>
    </submittedName>
</protein>
<evidence type="ECO:0000313" key="3">
    <source>
        <dbReference type="Proteomes" id="UP000290261"/>
    </source>
</evidence>